<protein>
    <submittedName>
        <fullName evidence="10">Hydrophobe/amphiphile efflux-1 (HAE1) family transporter</fullName>
    </submittedName>
</protein>
<evidence type="ECO:0000256" key="5">
    <source>
        <dbReference type="ARBA" id="ARBA00022519"/>
    </source>
</evidence>
<feature type="transmembrane region" description="Helical" evidence="9">
    <location>
        <begin position="939"/>
        <end position="962"/>
    </location>
</feature>
<dbReference type="EMBL" id="CP003379">
    <property type="protein sequence ID" value="AFL89705.1"/>
    <property type="molecule type" value="Genomic_DNA"/>
</dbReference>
<dbReference type="SUPFAM" id="SSF82714">
    <property type="entry name" value="Multidrug efflux transporter AcrB TolC docking domain, DN and DC subdomains"/>
    <property type="match status" value="2"/>
</dbReference>
<dbReference type="Gene3D" id="3.30.70.1320">
    <property type="entry name" value="Multidrug efflux transporter AcrB pore domain like"/>
    <property type="match status" value="1"/>
</dbReference>
<comment type="subcellular location">
    <subcellularLocation>
        <location evidence="1">Cell inner membrane</location>
        <topology evidence="1">Multi-pass membrane protein</topology>
    </subcellularLocation>
</comment>
<dbReference type="FunFam" id="1.20.1640.10:FF:000001">
    <property type="entry name" value="Efflux pump membrane transporter"/>
    <property type="match status" value="1"/>
</dbReference>
<dbReference type="GO" id="GO:0015562">
    <property type="term" value="F:efflux transmembrane transporter activity"/>
    <property type="evidence" value="ECO:0007669"/>
    <property type="project" value="InterPro"/>
</dbReference>
<dbReference type="Gene3D" id="3.30.70.1430">
    <property type="entry name" value="Multidrug efflux transporter AcrB pore domain"/>
    <property type="match status" value="2"/>
</dbReference>
<dbReference type="OrthoDB" id="8270at2"/>
<dbReference type="GO" id="GO:0009636">
    <property type="term" value="P:response to toxic substance"/>
    <property type="evidence" value="ECO:0007669"/>
    <property type="project" value="UniProtKB-ARBA"/>
</dbReference>
<dbReference type="PANTHER" id="PTHR32063">
    <property type="match status" value="1"/>
</dbReference>
<feature type="transmembrane region" description="Helical" evidence="9">
    <location>
        <begin position="983"/>
        <end position="1004"/>
    </location>
</feature>
<dbReference type="PANTHER" id="PTHR32063:SF11">
    <property type="entry name" value="CATION OR DRUG EFFLUX SYSTEM PROTEIN"/>
    <property type="match status" value="1"/>
</dbReference>
<dbReference type="NCBIfam" id="TIGR00915">
    <property type="entry name" value="2A0602"/>
    <property type="match status" value="1"/>
</dbReference>
<keyword evidence="4" id="KW-1003">Cell membrane</keyword>
<feature type="transmembrane region" description="Helical" evidence="9">
    <location>
        <begin position="348"/>
        <end position="365"/>
    </location>
</feature>
<evidence type="ECO:0000256" key="8">
    <source>
        <dbReference type="ARBA" id="ARBA00023136"/>
    </source>
</evidence>
<evidence type="ECO:0000313" key="10">
    <source>
        <dbReference type="EMBL" id="AFL89705.1"/>
    </source>
</evidence>
<evidence type="ECO:0000256" key="3">
    <source>
        <dbReference type="ARBA" id="ARBA00022448"/>
    </source>
</evidence>
<dbReference type="STRING" id="926566.Terro_3491"/>
<dbReference type="PRINTS" id="PR00702">
    <property type="entry name" value="ACRIFLAVINRP"/>
</dbReference>
<accession>I3ZKD7</accession>
<evidence type="ECO:0000256" key="9">
    <source>
        <dbReference type="SAM" id="Phobius"/>
    </source>
</evidence>
<keyword evidence="8 9" id="KW-0472">Membrane</keyword>
<comment type="similarity">
    <text evidence="2">Belongs to the resistance-nodulation-cell division (RND) (TC 2.A.6) family.</text>
</comment>
<feature type="transmembrane region" description="Helical" evidence="9">
    <location>
        <begin position="1016"/>
        <end position="1042"/>
    </location>
</feature>
<dbReference type="Gene3D" id="1.20.1640.10">
    <property type="entry name" value="Multidrug efflux transporter AcrB transmembrane domain"/>
    <property type="match status" value="2"/>
</dbReference>
<feature type="transmembrane region" description="Helical" evidence="9">
    <location>
        <begin position="372"/>
        <end position="393"/>
    </location>
</feature>
<evidence type="ECO:0000256" key="7">
    <source>
        <dbReference type="ARBA" id="ARBA00022989"/>
    </source>
</evidence>
<dbReference type="GO" id="GO:0005886">
    <property type="term" value="C:plasma membrane"/>
    <property type="evidence" value="ECO:0007669"/>
    <property type="project" value="UniProtKB-SubCell"/>
</dbReference>
<gene>
    <name evidence="10" type="ordered locus">Terro_3491</name>
</gene>
<dbReference type="KEGG" id="trs:Terro_3491"/>
<keyword evidence="5" id="KW-0997">Cell inner membrane</keyword>
<feature type="transmembrane region" description="Helical" evidence="9">
    <location>
        <begin position="883"/>
        <end position="902"/>
    </location>
</feature>
<organism evidence="10 11">
    <name type="scientific">Terriglobus roseus (strain DSM 18391 / NRRL B-41598 / KBS 63)</name>
    <dbReference type="NCBI Taxonomy" id="926566"/>
    <lineage>
        <taxon>Bacteria</taxon>
        <taxon>Pseudomonadati</taxon>
        <taxon>Acidobacteriota</taxon>
        <taxon>Terriglobia</taxon>
        <taxon>Terriglobales</taxon>
        <taxon>Acidobacteriaceae</taxon>
        <taxon>Terriglobus</taxon>
    </lineage>
</organism>
<dbReference type="SUPFAM" id="SSF82866">
    <property type="entry name" value="Multidrug efflux transporter AcrB transmembrane domain"/>
    <property type="match status" value="2"/>
</dbReference>
<keyword evidence="6 9" id="KW-0812">Transmembrane</keyword>
<dbReference type="GO" id="GO:0042910">
    <property type="term" value="F:xenobiotic transmembrane transporter activity"/>
    <property type="evidence" value="ECO:0007669"/>
    <property type="project" value="TreeGrafter"/>
</dbReference>
<evidence type="ECO:0000256" key="6">
    <source>
        <dbReference type="ARBA" id="ARBA00022692"/>
    </source>
</evidence>
<evidence type="ECO:0000313" key="11">
    <source>
        <dbReference type="Proteomes" id="UP000006056"/>
    </source>
</evidence>
<sequence>MVEFFIRRPIFATVCALLIVLAGAVSIPTIPISLYPQLAPPQVIVACNYVGANSQTVESAVTFPLETAINGVEGMRYMSSTSSNDGTSSITVTFQTGYDLAIAAVDVQNRVATASGRLPAVVNATGISITKANSNFVFAAGFLSPDKSLSQGFISNYIDVYVKDALKRVPGVGDVVIFGERKYAMRIWLDPARLAARQLTALDVTSALAEQNVEVAAGQLGQPPNDPKQQYSMAVRVVGRLSEPAEFNNIILKNGTGLNGLVMLKDVGHAELGAENYNTDLQFNYGNIGGAAVGVGVQQLSNANALDVDKKCRAVLAELQKSFPPGMTGIIAVDTTTVIGDSIKEVETTIFEAIVIVIAVIFLFLQDWRSTIIPAVTIPVSLIGTFAFIKVFGFSINSLTLFGITLATGLVVDDAIVVIENVQRHLEEGIESSMEATSVAMAEVTSAVIATSLVLISVFVPVSFFPGTTGILYKQFSLTIAFSIAISAFNALTLSPALAAILLHRDKQLLPKFFGPVGRFFEKPVGWFEYGLKKLISAYATAVTAVVRWRYAMLVLFVVALGATAYTYTAVPTAFLPQEDQGYALVIVQTPPGASLAYTQEFAARGTALIRQSEDVAATFSVMGFSLSGGSSPNSGIIFVPLKPVDERTKLGPGHDAHTFVTTVGPKLFGVPGGILFMAEPPAVAGIGTVGGFQFMLQDSGRNSFGDIDKVAHALAAEGYNPQSGLTALNTTFTANDPQVFVTIDREKAKAIGVPMSQITSSLNTYMGSSYVNDFNFNNRSYRVYIQADQQFRRNTQDLRQFYVRADTGNMVPLDNLVRIVETSGPQVVSHYNIFRSAEIDGSQAAGLSSGQGLAAMERAFNKHKLQGMTFQWSGLALEEVEAGGKSLIIFALGLLVVYLTLSAQYESFALPFIILLAVPMAVLGALALVAARGLVDDVYVQIGLVMLIGLSAKNSILIVEFAEEIRHKGKSIIDSAIEAAELRLRPILMTSVAFILGVLPLYFATGAGSLGRHSVGTAIVGGMVLSTILNLFFIPVLYVLLQTLLARFNKKDNNVTPPPHMAPDHLLPPPHEA</sequence>
<evidence type="ECO:0000256" key="2">
    <source>
        <dbReference type="ARBA" id="ARBA00010942"/>
    </source>
</evidence>
<dbReference type="InterPro" id="IPR027463">
    <property type="entry name" value="AcrB_DN_DC_subdom"/>
</dbReference>
<dbReference type="Proteomes" id="UP000006056">
    <property type="component" value="Chromosome"/>
</dbReference>
<dbReference type="Gene3D" id="3.30.2090.10">
    <property type="entry name" value="Multidrug efflux transporter AcrB TolC docking domain, DN and DC subdomains"/>
    <property type="match status" value="2"/>
</dbReference>
<feature type="transmembrane region" description="Helical" evidence="9">
    <location>
        <begin position="551"/>
        <end position="571"/>
    </location>
</feature>
<dbReference type="Pfam" id="PF00873">
    <property type="entry name" value="ACR_tran"/>
    <property type="match status" value="1"/>
</dbReference>
<feature type="transmembrane region" description="Helical" evidence="9">
    <location>
        <begin position="480"/>
        <end position="503"/>
    </location>
</feature>
<dbReference type="HOGENOM" id="CLU_002755_1_0_0"/>
<keyword evidence="3" id="KW-0813">Transport</keyword>
<dbReference type="InterPro" id="IPR004764">
    <property type="entry name" value="MdtF-like"/>
</dbReference>
<keyword evidence="11" id="KW-1185">Reference proteome</keyword>
<feature type="transmembrane region" description="Helical" evidence="9">
    <location>
        <begin position="909"/>
        <end position="933"/>
    </location>
</feature>
<evidence type="ECO:0000256" key="4">
    <source>
        <dbReference type="ARBA" id="ARBA00022475"/>
    </source>
</evidence>
<name>I3ZKD7_TERRK</name>
<feature type="transmembrane region" description="Helical" evidence="9">
    <location>
        <begin position="440"/>
        <end position="460"/>
    </location>
</feature>
<dbReference type="InterPro" id="IPR001036">
    <property type="entry name" value="Acrflvin-R"/>
</dbReference>
<reference evidence="10 11" key="1">
    <citation type="submission" date="2012-06" db="EMBL/GenBank/DDBJ databases">
        <title>Complete genome of Terriglobus roseus DSM 18391.</title>
        <authorList>
            <consortium name="US DOE Joint Genome Institute (JGI-PGF)"/>
            <person name="Lucas S."/>
            <person name="Copeland A."/>
            <person name="Lapidus A."/>
            <person name="Glavina del Rio T."/>
            <person name="Dalin E."/>
            <person name="Tice H."/>
            <person name="Bruce D."/>
            <person name="Goodwin L."/>
            <person name="Pitluck S."/>
            <person name="Peters L."/>
            <person name="Mikhailova N."/>
            <person name="Munk A.C.C."/>
            <person name="Kyrpides N."/>
            <person name="Mavromatis K."/>
            <person name="Ivanova N."/>
            <person name="Brettin T."/>
            <person name="Detter J.C."/>
            <person name="Han C."/>
            <person name="Larimer F."/>
            <person name="Land M."/>
            <person name="Hauser L."/>
            <person name="Markowitz V."/>
            <person name="Cheng J.-F."/>
            <person name="Hugenholtz P."/>
            <person name="Woyke T."/>
            <person name="Wu D."/>
            <person name="Brambilla E."/>
            <person name="Klenk H.-P."/>
            <person name="Eisen J.A."/>
        </authorList>
    </citation>
    <scope>NUCLEOTIDE SEQUENCE [LARGE SCALE GENOMIC DNA]</scope>
    <source>
        <strain evidence="11">DSM 18391 / NRRL B-41598 / KBS 63</strain>
    </source>
</reference>
<dbReference type="AlphaFoldDB" id="I3ZKD7"/>
<dbReference type="RefSeq" id="WP_014786966.1">
    <property type="nucleotide sequence ID" value="NC_018014.1"/>
</dbReference>
<dbReference type="SUPFAM" id="SSF82693">
    <property type="entry name" value="Multidrug efflux transporter AcrB pore domain, PN1, PN2, PC1 and PC2 subdomains"/>
    <property type="match status" value="4"/>
</dbReference>
<dbReference type="Gene3D" id="3.30.70.1440">
    <property type="entry name" value="Multidrug efflux transporter AcrB pore domain"/>
    <property type="match status" value="1"/>
</dbReference>
<dbReference type="PATRIC" id="fig|926566.3.peg.3435"/>
<dbReference type="eggNOG" id="COG0841">
    <property type="taxonomic scope" value="Bacteria"/>
</dbReference>
<keyword evidence="7 9" id="KW-1133">Transmembrane helix</keyword>
<dbReference type="FunFam" id="3.30.70.1430:FF:000001">
    <property type="entry name" value="Efflux pump membrane transporter"/>
    <property type="match status" value="1"/>
</dbReference>
<proteinExistence type="inferred from homology"/>
<evidence type="ECO:0000256" key="1">
    <source>
        <dbReference type="ARBA" id="ARBA00004429"/>
    </source>
</evidence>